<dbReference type="EMBL" id="KB469308">
    <property type="protein sequence ID" value="EPQ52400.1"/>
    <property type="molecule type" value="Genomic_DNA"/>
</dbReference>
<dbReference type="OrthoDB" id="2418900at2759"/>
<sequence length="921" mass="105070">MSDSELEDVPEVHYADSPEPADHGNAPEASGDRRARVEEVEDEGDKPPSSYGRYAEAYPEAGRAGAVYPDRAPTKFEDILGDQKARGAGLYDPFADEQEWELARWLATHVGQTATEEFLKLSIIQERIAPTFHNNRAFQRQLDGLPTKAVNWACHTVKIAGDRKDEDGEFMKEEVELWSRDPVECVRELMGDPTFRDVMAYAPERVYQDERGHIRILDEMWTADWWWKVQERLPKGATIAPLILSSDKTKLSQFRGDKSAWPVYLTIGNIDKATRRQTNAHATVLIGYLPVAKLDCMSEKMRSLAGYRLFHECMACLLEPLIEAGRNGVDMTCSDGYVRRVHPILAAYVADHPEQCLVACCKENFCPKCRVPPDKRGEMNFDIPSRNAGCTITILKHHSTGRRVTAFQDEGLRPVYEPFWAELPHCDIFSCFTPDLLHQLHKGVFKDHLVQWCVRILDEEEVDSRYKAMARHHSVRHFKNGISFVSQWTGTEHKEMEKVFVPMLSGAIQPRALQAARAVVDFIYFASFHQHTSESLGRMEQALADFHEYKDIFITLGRRDHFNIPKLHSMLHYLAAIRLLGSCDGYNTESPERLHIDYAKDAYRASNKRDYTEQMARWLSRQEAVTEFDKYIRWAIAGPLVAQDSSDEDTNSDVDASHVARAPAAPRLAVATYLDHQLSLPRHPSVPSVTVDCIQRDYKAEFFLDALSVYLNKMRPADARHLLSPNGVDRFDVYKQVTIVRPRVPVITNALKLRDKVRAVPAKRAKRGTALIPGHFDMALVRVEGVSSLNPHTAGTFLEGLQAAQVRLLFQLPEYLRYHPRQPVDLAYVEWMTPFSAQDPLTYTHSVSRSTRRGGQRNAEIIPISRIVRSCHLIPKFGTECNRAWTADIAVENCKSFILNRWLDVATFYEFQPRDFYALRL</sequence>
<feature type="compositionally biased region" description="Basic and acidic residues" evidence="1">
    <location>
        <begin position="10"/>
        <end position="22"/>
    </location>
</feature>
<dbReference type="InterPro" id="IPR041078">
    <property type="entry name" value="Plavaka"/>
</dbReference>
<dbReference type="RefSeq" id="XP_007869175.1">
    <property type="nucleotide sequence ID" value="XM_007870984.1"/>
</dbReference>
<organism evidence="2 3">
    <name type="scientific">Gloeophyllum trabeum (strain ATCC 11539 / FP-39264 / Madison 617)</name>
    <name type="common">Brown rot fungus</name>
    <dbReference type="NCBI Taxonomy" id="670483"/>
    <lineage>
        <taxon>Eukaryota</taxon>
        <taxon>Fungi</taxon>
        <taxon>Dikarya</taxon>
        <taxon>Basidiomycota</taxon>
        <taxon>Agaricomycotina</taxon>
        <taxon>Agaricomycetes</taxon>
        <taxon>Gloeophyllales</taxon>
        <taxon>Gloeophyllaceae</taxon>
        <taxon>Gloeophyllum</taxon>
    </lineage>
</organism>
<accession>S7RDW1</accession>
<feature type="region of interest" description="Disordered" evidence="1">
    <location>
        <begin position="1"/>
        <end position="54"/>
    </location>
</feature>
<dbReference type="HOGENOM" id="CLU_006344_4_2_1"/>
<dbReference type="GeneID" id="19306506"/>
<dbReference type="AlphaFoldDB" id="S7RDW1"/>
<reference evidence="2 3" key="1">
    <citation type="journal article" date="2012" name="Science">
        <title>The Paleozoic origin of enzymatic lignin decomposition reconstructed from 31 fungal genomes.</title>
        <authorList>
            <person name="Floudas D."/>
            <person name="Binder M."/>
            <person name="Riley R."/>
            <person name="Barry K."/>
            <person name="Blanchette R.A."/>
            <person name="Henrissat B."/>
            <person name="Martinez A.T."/>
            <person name="Otillar R."/>
            <person name="Spatafora J.W."/>
            <person name="Yadav J.S."/>
            <person name="Aerts A."/>
            <person name="Benoit I."/>
            <person name="Boyd A."/>
            <person name="Carlson A."/>
            <person name="Copeland A."/>
            <person name="Coutinho P.M."/>
            <person name="de Vries R.P."/>
            <person name="Ferreira P."/>
            <person name="Findley K."/>
            <person name="Foster B."/>
            <person name="Gaskell J."/>
            <person name="Glotzer D."/>
            <person name="Gorecki P."/>
            <person name="Heitman J."/>
            <person name="Hesse C."/>
            <person name="Hori C."/>
            <person name="Igarashi K."/>
            <person name="Jurgens J.A."/>
            <person name="Kallen N."/>
            <person name="Kersten P."/>
            <person name="Kohler A."/>
            <person name="Kuees U."/>
            <person name="Kumar T.K.A."/>
            <person name="Kuo A."/>
            <person name="LaButti K."/>
            <person name="Larrondo L.F."/>
            <person name="Lindquist E."/>
            <person name="Ling A."/>
            <person name="Lombard V."/>
            <person name="Lucas S."/>
            <person name="Lundell T."/>
            <person name="Martin R."/>
            <person name="McLaughlin D.J."/>
            <person name="Morgenstern I."/>
            <person name="Morin E."/>
            <person name="Murat C."/>
            <person name="Nagy L.G."/>
            <person name="Nolan M."/>
            <person name="Ohm R.A."/>
            <person name="Patyshakuliyeva A."/>
            <person name="Rokas A."/>
            <person name="Ruiz-Duenas F.J."/>
            <person name="Sabat G."/>
            <person name="Salamov A."/>
            <person name="Samejima M."/>
            <person name="Schmutz J."/>
            <person name="Slot J.C."/>
            <person name="St John F."/>
            <person name="Stenlid J."/>
            <person name="Sun H."/>
            <person name="Sun S."/>
            <person name="Syed K."/>
            <person name="Tsang A."/>
            <person name="Wiebenga A."/>
            <person name="Young D."/>
            <person name="Pisabarro A."/>
            <person name="Eastwood D.C."/>
            <person name="Martin F."/>
            <person name="Cullen D."/>
            <person name="Grigoriev I.V."/>
            <person name="Hibbett D.S."/>
        </authorList>
    </citation>
    <scope>NUCLEOTIDE SEQUENCE [LARGE SCALE GENOMIC DNA]</scope>
    <source>
        <strain evidence="2 3">ATCC 11539</strain>
    </source>
</reference>
<proteinExistence type="predicted"/>
<protein>
    <recommendedName>
        <fullName evidence="4">CxC2-like cysteine cluster KDZ transposase-associated domain-containing protein</fullName>
    </recommendedName>
</protein>
<dbReference type="Proteomes" id="UP000030669">
    <property type="component" value="Unassembled WGS sequence"/>
</dbReference>
<keyword evidence="3" id="KW-1185">Reference proteome</keyword>
<evidence type="ECO:0008006" key="4">
    <source>
        <dbReference type="Google" id="ProtNLM"/>
    </source>
</evidence>
<dbReference type="STRING" id="670483.S7RDW1"/>
<gene>
    <name evidence="2" type="ORF">GLOTRDRAFT_47556</name>
</gene>
<evidence type="ECO:0000256" key="1">
    <source>
        <dbReference type="SAM" id="MobiDB-lite"/>
    </source>
</evidence>
<dbReference type="Pfam" id="PF18759">
    <property type="entry name" value="Plavaka"/>
    <property type="match status" value="1"/>
</dbReference>
<evidence type="ECO:0000313" key="3">
    <source>
        <dbReference type="Proteomes" id="UP000030669"/>
    </source>
</evidence>
<name>S7RDW1_GLOTA</name>
<dbReference type="OMA" id="KHEIREH"/>
<dbReference type="KEGG" id="gtr:GLOTRDRAFT_47556"/>
<evidence type="ECO:0000313" key="2">
    <source>
        <dbReference type="EMBL" id="EPQ52400.1"/>
    </source>
</evidence>
<dbReference type="eggNOG" id="ENOG502SHSB">
    <property type="taxonomic scope" value="Eukaryota"/>
</dbReference>